<evidence type="ECO:0008006" key="3">
    <source>
        <dbReference type="Google" id="ProtNLM"/>
    </source>
</evidence>
<comment type="caution">
    <text evidence="1">The sequence shown here is derived from an EMBL/GenBank/DDBJ whole genome shotgun (WGS) entry which is preliminary data.</text>
</comment>
<sequence>MLTETQLDRLPPVAADIVQVDREITAALCAPVHDFAKLRVLRARRAELSRTADQRWGVPLRGDGPRPV</sequence>
<name>A0A5B2VGP8_9HYPH</name>
<gene>
    <name evidence="1" type="ORF">F0L46_08400</name>
</gene>
<reference evidence="1 2" key="2">
    <citation type="submission" date="2019-09" db="EMBL/GenBank/DDBJ databases">
        <authorList>
            <person name="Jin C."/>
        </authorList>
    </citation>
    <scope>NUCLEOTIDE SEQUENCE [LARGE SCALE GENOMIC DNA]</scope>
    <source>
        <strain evidence="1 2">BN140002</strain>
    </source>
</reference>
<dbReference type="EMBL" id="VUOA01000018">
    <property type="protein sequence ID" value="KAA2237690.1"/>
    <property type="molecule type" value="Genomic_DNA"/>
</dbReference>
<dbReference type="AlphaFoldDB" id="A0A5B2VGP8"/>
<keyword evidence="2" id="KW-1185">Reference proteome</keyword>
<evidence type="ECO:0000313" key="1">
    <source>
        <dbReference type="EMBL" id="KAA2237690.1"/>
    </source>
</evidence>
<protein>
    <recommendedName>
        <fullName evidence="3">Chorismate mutase</fullName>
    </recommendedName>
</protein>
<accession>A0A5B2VGP8</accession>
<proteinExistence type="predicted"/>
<dbReference type="OrthoDB" id="9941767at2"/>
<reference evidence="1 2" key="1">
    <citation type="submission" date="2019-09" db="EMBL/GenBank/DDBJ databases">
        <title>Salinarimonas rosea gen. nov., sp. nov., a new member of the a-2 subgroup of the Proteobacteria.</title>
        <authorList>
            <person name="Liu J."/>
        </authorList>
    </citation>
    <scope>NUCLEOTIDE SEQUENCE [LARGE SCALE GENOMIC DNA]</scope>
    <source>
        <strain evidence="1 2">BN140002</strain>
    </source>
</reference>
<organism evidence="1 2">
    <name type="scientific">Salinarimonas soli</name>
    <dbReference type="NCBI Taxonomy" id="1638099"/>
    <lineage>
        <taxon>Bacteria</taxon>
        <taxon>Pseudomonadati</taxon>
        <taxon>Pseudomonadota</taxon>
        <taxon>Alphaproteobacteria</taxon>
        <taxon>Hyphomicrobiales</taxon>
        <taxon>Salinarimonadaceae</taxon>
        <taxon>Salinarimonas</taxon>
    </lineage>
</organism>
<dbReference type="Proteomes" id="UP000323142">
    <property type="component" value="Unassembled WGS sequence"/>
</dbReference>
<dbReference type="RefSeq" id="WP_149816641.1">
    <property type="nucleotide sequence ID" value="NZ_VUOA01000018.1"/>
</dbReference>
<evidence type="ECO:0000313" key="2">
    <source>
        <dbReference type="Proteomes" id="UP000323142"/>
    </source>
</evidence>